<comment type="caution">
    <text evidence="2">The sequence shown here is derived from an EMBL/GenBank/DDBJ whole genome shotgun (WGS) entry which is preliminary data.</text>
</comment>
<sequence>MKIYGVEDFLEEKHCSRYKNDKKIYRSLSRSSSRSHSRSLFRSRSTFNSRSAKDTKIHIPMGIIQSTDQVLTLI</sequence>
<keyword evidence="3" id="KW-1185">Reference proteome</keyword>
<feature type="region of interest" description="Disordered" evidence="1">
    <location>
        <begin position="28"/>
        <end position="50"/>
    </location>
</feature>
<proteinExistence type="predicted"/>
<dbReference type="EMBL" id="BMAW01119722">
    <property type="protein sequence ID" value="GFT86035.1"/>
    <property type="molecule type" value="Genomic_DNA"/>
</dbReference>
<dbReference type="AlphaFoldDB" id="A0A8X6U6K4"/>
<evidence type="ECO:0000313" key="2">
    <source>
        <dbReference type="EMBL" id="GFT86035.1"/>
    </source>
</evidence>
<organism evidence="2 3">
    <name type="scientific">Nephila pilipes</name>
    <name type="common">Giant wood spider</name>
    <name type="synonym">Nephila maculata</name>
    <dbReference type="NCBI Taxonomy" id="299642"/>
    <lineage>
        <taxon>Eukaryota</taxon>
        <taxon>Metazoa</taxon>
        <taxon>Ecdysozoa</taxon>
        <taxon>Arthropoda</taxon>
        <taxon>Chelicerata</taxon>
        <taxon>Arachnida</taxon>
        <taxon>Araneae</taxon>
        <taxon>Araneomorphae</taxon>
        <taxon>Entelegynae</taxon>
        <taxon>Araneoidea</taxon>
        <taxon>Nephilidae</taxon>
        <taxon>Nephila</taxon>
    </lineage>
</organism>
<evidence type="ECO:0000256" key="1">
    <source>
        <dbReference type="SAM" id="MobiDB-lite"/>
    </source>
</evidence>
<dbReference type="Proteomes" id="UP000887013">
    <property type="component" value="Unassembled WGS sequence"/>
</dbReference>
<name>A0A8X6U6K4_NEPPI</name>
<protein>
    <submittedName>
        <fullName evidence="2">Uncharacterized protein</fullName>
    </submittedName>
</protein>
<reference evidence="2" key="1">
    <citation type="submission" date="2020-08" db="EMBL/GenBank/DDBJ databases">
        <title>Multicomponent nature underlies the extraordinary mechanical properties of spider dragline silk.</title>
        <authorList>
            <person name="Kono N."/>
            <person name="Nakamura H."/>
            <person name="Mori M."/>
            <person name="Yoshida Y."/>
            <person name="Ohtoshi R."/>
            <person name="Malay A.D."/>
            <person name="Moran D.A.P."/>
            <person name="Tomita M."/>
            <person name="Numata K."/>
            <person name="Arakawa K."/>
        </authorList>
    </citation>
    <scope>NUCLEOTIDE SEQUENCE</scope>
</reference>
<evidence type="ECO:0000313" key="3">
    <source>
        <dbReference type="Proteomes" id="UP000887013"/>
    </source>
</evidence>
<gene>
    <name evidence="2" type="ORF">NPIL_665761</name>
</gene>
<accession>A0A8X6U6K4</accession>